<dbReference type="OrthoDB" id="701486at2"/>
<dbReference type="AlphaFoldDB" id="A0A4V1M716"/>
<gene>
    <name evidence="2" type="ORF">ESA94_19920</name>
</gene>
<evidence type="ECO:0000313" key="3">
    <source>
        <dbReference type="Proteomes" id="UP000290204"/>
    </source>
</evidence>
<dbReference type="Pfam" id="PF09346">
    <property type="entry name" value="SMI1_KNR4"/>
    <property type="match status" value="1"/>
</dbReference>
<feature type="domain" description="Knr4/Smi1-like" evidence="1">
    <location>
        <begin position="30"/>
        <end position="134"/>
    </location>
</feature>
<dbReference type="EMBL" id="SDHW01000008">
    <property type="protein sequence ID" value="RXK57789.1"/>
    <property type="molecule type" value="Genomic_DNA"/>
</dbReference>
<name>A0A4V1M716_9BACT</name>
<dbReference type="RefSeq" id="WP_129132713.1">
    <property type="nucleotide sequence ID" value="NZ_SDHW01000008.1"/>
</dbReference>
<dbReference type="InterPro" id="IPR037883">
    <property type="entry name" value="Knr4/Smi1-like_sf"/>
</dbReference>
<dbReference type="InterPro" id="IPR018958">
    <property type="entry name" value="Knr4/Smi1-like_dom"/>
</dbReference>
<sequence length="242" mass="27627">MTVIEQLKSLLENTYISEDGDEYKIELREGLTDNEIELLAQRLPTGQIPNDVRELLRFTKGFEFYGIDEITFDGVGQFGFENIFPYSVQLGHDGFGNFWILDIDSKGIWGNVFYVCHDPAVVVKQSDNLAQFINHIDEYGRDIENSNLNTIHEKTVFDIWKNNNGFIEITEARNSDDTTLKNFALTLADNFVIADLRDKPTKSGFAWGKFGPNLDKAIKCTDELIWGIEKAEKKGFFSKLFG</sequence>
<organism evidence="2 3">
    <name type="scientific">Lacibacter luteus</name>
    <dbReference type="NCBI Taxonomy" id="2508719"/>
    <lineage>
        <taxon>Bacteria</taxon>
        <taxon>Pseudomonadati</taxon>
        <taxon>Bacteroidota</taxon>
        <taxon>Chitinophagia</taxon>
        <taxon>Chitinophagales</taxon>
        <taxon>Chitinophagaceae</taxon>
        <taxon>Lacibacter</taxon>
    </lineage>
</organism>
<proteinExistence type="predicted"/>
<evidence type="ECO:0000259" key="1">
    <source>
        <dbReference type="Pfam" id="PF09346"/>
    </source>
</evidence>
<reference evidence="2 3" key="1">
    <citation type="submission" date="2019-01" db="EMBL/GenBank/DDBJ databases">
        <title>Lacibacter sp. strain TTM-7.</title>
        <authorList>
            <person name="Chen W.-M."/>
        </authorList>
    </citation>
    <scope>NUCLEOTIDE SEQUENCE [LARGE SCALE GENOMIC DNA]</scope>
    <source>
        <strain evidence="2 3">TTM-7</strain>
    </source>
</reference>
<keyword evidence="3" id="KW-1185">Reference proteome</keyword>
<dbReference type="SUPFAM" id="SSF160631">
    <property type="entry name" value="SMI1/KNR4-like"/>
    <property type="match status" value="1"/>
</dbReference>
<evidence type="ECO:0000313" key="2">
    <source>
        <dbReference type="EMBL" id="RXK57789.1"/>
    </source>
</evidence>
<comment type="caution">
    <text evidence="2">The sequence shown here is derived from an EMBL/GenBank/DDBJ whole genome shotgun (WGS) entry which is preliminary data.</text>
</comment>
<accession>A0A4V1M716</accession>
<dbReference type="Proteomes" id="UP000290204">
    <property type="component" value="Unassembled WGS sequence"/>
</dbReference>
<protein>
    <submittedName>
        <fullName evidence="2">SMI1/KNR4 family protein</fullName>
    </submittedName>
</protein>